<dbReference type="GO" id="GO:0003684">
    <property type="term" value="F:damaged DNA binding"/>
    <property type="evidence" value="ECO:0007669"/>
    <property type="project" value="TreeGrafter"/>
</dbReference>
<dbReference type="Proteomes" id="UP000053352">
    <property type="component" value="Unassembled WGS sequence"/>
</dbReference>
<dbReference type="Gene3D" id="3.60.15.10">
    <property type="entry name" value="Ribonuclease Z/Hydroxyacylglutathione hydrolase-like"/>
    <property type="match status" value="1"/>
</dbReference>
<protein>
    <recommendedName>
        <fullName evidence="3">Metallo-beta-lactamase domain-containing protein</fullName>
    </recommendedName>
</protein>
<keyword evidence="2" id="KW-1185">Reference proteome</keyword>
<dbReference type="InterPro" id="IPR036866">
    <property type="entry name" value="RibonucZ/Hydroxyglut_hydro"/>
</dbReference>
<gene>
    <name evidence="1" type="ORF">CF15_05520</name>
</gene>
<name>A0A0V8RVW8_PYROC</name>
<dbReference type="AlphaFoldDB" id="A0A0V8RVW8"/>
<dbReference type="EMBL" id="LNTB01000001">
    <property type="protein sequence ID" value="KSW12215.1"/>
    <property type="molecule type" value="Genomic_DNA"/>
</dbReference>
<accession>A0A0V8RVW8</accession>
<evidence type="ECO:0000313" key="2">
    <source>
        <dbReference type="Proteomes" id="UP000053352"/>
    </source>
</evidence>
<dbReference type="STRING" id="2309.CF15_05520"/>
<dbReference type="OrthoDB" id="40950at2157"/>
<sequence length="349" mass="38665">MSLRSLLDLAAVTETGAIVLGSRVAVDGHAPGYGVRVVTHIHQDHILGLRRSIREASLIAATPLTLDLLEAAGYRIPPSKRLSLPYRVQVSVEGDVLSLRRANHVPGAAEVLVELENGVRVGYTGDFKLPGTEVLSDLDVLVIDATYGLEDWVRPWQEEIDLLLADVVREGLSHGPVYLYGYYGKIEEIMLLLRNQGVDAPFLVNQRVGRSVEVLERHGYRVGDVVVEGTREAVEVKRSGWYIGFRHYSSWRRRRSLPGENGARPVHVLLTGWEFREPFRRLGPRELVVSFSDHADFRQLVSYVEEARPRLLVADSYRGGRAAAYFASYVSKRLGIPAVALPGGGVDGV</sequence>
<dbReference type="GO" id="GO:0035312">
    <property type="term" value="F:5'-3' DNA exonuclease activity"/>
    <property type="evidence" value="ECO:0007669"/>
    <property type="project" value="TreeGrafter"/>
</dbReference>
<organism evidence="1 2">
    <name type="scientific">Pyrodictium occultum</name>
    <dbReference type="NCBI Taxonomy" id="2309"/>
    <lineage>
        <taxon>Archaea</taxon>
        <taxon>Thermoproteota</taxon>
        <taxon>Thermoprotei</taxon>
        <taxon>Desulfurococcales</taxon>
        <taxon>Pyrodictiaceae</taxon>
        <taxon>Pyrodictium</taxon>
    </lineage>
</organism>
<dbReference type="SUPFAM" id="SSF56281">
    <property type="entry name" value="Metallo-hydrolase/oxidoreductase"/>
    <property type="match status" value="1"/>
</dbReference>
<comment type="caution">
    <text evidence="1">The sequence shown here is derived from an EMBL/GenBank/DDBJ whole genome shotgun (WGS) entry which is preliminary data.</text>
</comment>
<dbReference type="PANTHER" id="PTHR23240">
    <property type="entry name" value="DNA CROSS-LINK REPAIR PROTEIN PSO2/SNM1-RELATED"/>
    <property type="match status" value="1"/>
</dbReference>
<dbReference type="GO" id="GO:0036297">
    <property type="term" value="P:interstrand cross-link repair"/>
    <property type="evidence" value="ECO:0007669"/>
    <property type="project" value="TreeGrafter"/>
</dbReference>
<dbReference type="PANTHER" id="PTHR23240:SF6">
    <property type="entry name" value="DNA CROSS-LINK REPAIR 1A PROTEIN"/>
    <property type="match status" value="1"/>
</dbReference>
<dbReference type="GO" id="GO:0006303">
    <property type="term" value="P:double-strand break repair via nonhomologous end joining"/>
    <property type="evidence" value="ECO:0007669"/>
    <property type="project" value="TreeGrafter"/>
</dbReference>
<reference evidence="1 2" key="1">
    <citation type="submission" date="2015-11" db="EMBL/GenBank/DDBJ databases">
        <title>Genome sequence of Pyrodictium occultum PL-19, a marine hyperthermophilic archaeon isolated from Volcano, Italy.</title>
        <authorList>
            <person name="Utturkar S."/>
            <person name="Huber H."/>
            <person name="Leptihn S."/>
            <person name="Brown S."/>
            <person name="Stetter K.O."/>
            <person name="Podar M."/>
        </authorList>
    </citation>
    <scope>NUCLEOTIDE SEQUENCE [LARGE SCALE GENOMIC DNA]</scope>
    <source>
        <strain evidence="1 2">PL-19</strain>
    </source>
</reference>
<evidence type="ECO:0000313" key="1">
    <source>
        <dbReference type="EMBL" id="KSW12215.1"/>
    </source>
</evidence>
<proteinExistence type="predicted"/>
<evidence type="ECO:0008006" key="3">
    <source>
        <dbReference type="Google" id="ProtNLM"/>
    </source>
</evidence>